<feature type="domain" description="DUF4131" evidence="8">
    <location>
        <begin position="25"/>
        <end position="193"/>
    </location>
</feature>
<feature type="transmembrane region" description="Helical" evidence="6">
    <location>
        <begin position="256"/>
        <end position="278"/>
    </location>
</feature>
<feature type="transmembrane region" description="Helical" evidence="6">
    <location>
        <begin position="388"/>
        <end position="411"/>
    </location>
</feature>
<keyword evidence="2" id="KW-1003">Cell membrane</keyword>
<keyword evidence="3 6" id="KW-0812">Transmembrane</keyword>
<feature type="transmembrane region" description="Helical" evidence="6">
    <location>
        <begin position="58"/>
        <end position="78"/>
    </location>
</feature>
<evidence type="ECO:0000256" key="3">
    <source>
        <dbReference type="ARBA" id="ARBA00022692"/>
    </source>
</evidence>
<accession>A0ABV9N762</accession>
<keyword evidence="4 6" id="KW-1133">Transmembrane helix</keyword>
<dbReference type="Proteomes" id="UP001595953">
    <property type="component" value="Unassembled WGS sequence"/>
</dbReference>
<dbReference type="EMBL" id="JBHSGP010000014">
    <property type="protein sequence ID" value="MFC4723359.1"/>
    <property type="molecule type" value="Genomic_DNA"/>
</dbReference>
<comment type="subcellular location">
    <subcellularLocation>
        <location evidence="1">Cell membrane</location>
        <topology evidence="1">Multi-pass membrane protein</topology>
    </subcellularLocation>
</comment>
<dbReference type="NCBIfam" id="TIGR00360">
    <property type="entry name" value="ComEC_N-term"/>
    <property type="match status" value="1"/>
</dbReference>
<dbReference type="RefSeq" id="WP_387964677.1">
    <property type="nucleotide sequence ID" value="NZ_JBHSGP010000014.1"/>
</dbReference>
<dbReference type="InterPro" id="IPR025405">
    <property type="entry name" value="DUF4131"/>
</dbReference>
<keyword evidence="5 6" id="KW-0472">Membrane</keyword>
<organism evidence="9 10">
    <name type="scientific">Geojedonia litorea</name>
    <dbReference type="NCBI Taxonomy" id="1268269"/>
    <lineage>
        <taxon>Bacteria</taxon>
        <taxon>Pseudomonadati</taxon>
        <taxon>Bacteroidota</taxon>
        <taxon>Flavobacteriia</taxon>
        <taxon>Flavobacteriales</taxon>
        <taxon>Flavobacteriaceae</taxon>
        <taxon>Geojedonia</taxon>
    </lineage>
</organism>
<sequence>MKLLNFTIIKLTLCFCVGIIIAFHLPISLYLSIISSLGLLFLLILSFTISKYQFNKNVWFGIIAFLTTINLGVLVFNFHQQTNFKNHYSHHITKYQDSKKLITFRIREQLKPSLFHDKYMVDILAMDKTSVVGKSLLNISKDSSSTKLNIDAVFITKSSFQDIAQPLNPNQFNYKSYLEKQYVYHQIFIENINLKPVASKPHTVFGYAHNLRRTINSKLKEHDFTSEELSVINALLLGQRKDISEELYNNYINAGAVHILAVSGLHIGIILLLLSWVLRPIEYFKHGKLIKVLLLLILLWSFAIIAGLSASVTRAVAMFSIVAIAMHWKRPTNIYNTLGISVLLILLFKPMFLFDVGFQLSYIAVLAIVSIQPFIYKLWKPKFKILDYFWQIFTVTIAAQIGVVPISLYYFHQFPSLFFISNLAIIPFLGLILGLGIIVIFLALFNCLPEFIAQLYGTMISSMNNLVDWVAKQEQFLFKDVSFSMLQMLTIYLFIILIVQFYKTKSYLYLRFSFMALLVIQSAFIFIKYESSKNEFIVFHKSRQTLIGEKTGNHLTLFTSNDSLTLDDIMIKNYSVGNSIKSSNKSRMKSVYTFKDKTFLIVDSMGIYNVKSFKPDIVILRNSPKINLERLIDSVQPQLIIADGSNYKSYAELWKATCYKLKHPFHQTSEKGAYILR</sequence>
<feature type="domain" description="ComEC/Rec2-related protein" evidence="7">
    <location>
        <begin position="235"/>
        <end position="500"/>
    </location>
</feature>
<dbReference type="PANTHER" id="PTHR30619:SF1">
    <property type="entry name" value="RECOMBINATION PROTEIN 2"/>
    <property type="match status" value="1"/>
</dbReference>
<feature type="transmembrane region" description="Helical" evidence="6">
    <location>
        <begin position="483"/>
        <end position="502"/>
    </location>
</feature>
<comment type="caution">
    <text evidence="9">The sequence shown here is derived from an EMBL/GenBank/DDBJ whole genome shotgun (WGS) entry which is preliminary data.</text>
</comment>
<dbReference type="Pfam" id="PF13567">
    <property type="entry name" value="DUF4131"/>
    <property type="match status" value="1"/>
</dbReference>
<gene>
    <name evidence="9" type="ORF">ACFO5O_13570</name>
</gene>
<evidence type="ECO:0000259" key="7">
    <source>
        <dbReference type="Pfam" id="PF03772"/>
    </source>
</evidence>
<dbReference type="InterPro" id="IPR004477">
    <property type="entry name" value="ComEC_N"/>
</dbReference>
<dbReference type="Pfam" id="PF03772">
    <property type="entry name" value="Competence"/>
    <property type="match status" value="1"/>
</dbReference>
<evidence type="ECO:0000313" key="10">
    <source>
        <dbReference type="Proteomes" id="UP001595953"/>
    </source>
</evidence>
<name>A0ABV9N762_9FLAO</name>
<feature type="transmembrane region" description="Helical" evidence="6">
    <location>
        <begin position="29"/>
        <end position="49"/>
    </location>
</feature>
<evidence type="ECO:0000259" key="8">
    <source>
        <dbReference type="Pfam" id="PF13567"/>
    </source>
</evidence>
<protein>
    <submittedName>
        <fullName evidence="9">ComEC/Rec2 family competence protein</fullName>
    </submittedName>
</protein>
<feature type="transmembrane region" description="Helical" evidence="6">
    <location>
        <begin position="423"/>
        <end position="445"/>
    </location>
</feature>
<proteinExistence type="predicted"/>
<feature type="transmembrane region" description="Helical" evidence="6">
    <location>
        <begin position="332"/>
        <end position="348"/>
    </location>
</feature>
<keyword evidence="10" id="KW-1185">Reference proteome</keyword>
<dbReference type="InterPro" id="IPR052159">
    <property type="entry name" value="Competence_DNA_uptake"/>
</dbReference>
<reference evidence="10" key="1">
    <citation type="journal article" date="2019" name="Int. J. Syst. Evol. Microbiol.">
        <title>The Global Catalogue of Microorganisms (GCM) 10K type strain sequencing project: providing services to taxonomists for standard genome sequencing and annotation.</title>
        <authorList>
            <consortium name="The Broad Institute Genomics Platform"/>
            <consortium name="The Broad Institute Genome Sequencing Center for Infectious Disease"/>
            <person name="Wu L."/>
            <person name="Ma J."/>
        </authorList>
    </citation>
    <scope>NUCLEOTIDE SEQUENCE [LARGE SCALE GENOMIC DNA]</scope>
    <source>
        <strain evidence="10">CCUG 63682</strain>
    </source>
</reference>
<evidence type="ECO:0000313" key="9">
    <source>
        <dbReference type="EMBL" id="MFC4723359.1"/>
    </source>
</evidence>
<evidence type="ECO:0000256" key="6">
    <source>
        <dbReference type="SAM" id="Phobius"/>
    </source>
</evidence>
<evidence type="ECO:0000256" key="4">
    <source>
        <dbReference type="ARBA" id="ARBA00022989"/>
    </source>
</evidence>
<dbReference type="PANTHER" id="PTHR30619">
    <property type="entry name" value="DNA INTERNALIZATION/COMPETENCE PROTEIN COMEC/REC2"/>
    <property type="match status" value="1"/>
</dbReference>
<evidence type="ECO:0000256" key="1">
    <source>
        <dbReference type="ARBA" id="ARBA00004651"/>
    </source>
</evidence>
<evidence type="ECO:0000256" key="5">
    <source>
        <dbReference type="ARBA" id="ARBA00023136"/>
    </source>
</evidence>
<feature type="transmembrane region" description="Helical" evidence="6">
    <location>
        <begin position="508"/>
        <end position="527"/>
    </location>
</feature>
<feature type="transmembrane region" description="Helical" evidence="6">
    <location>
        <begin position="290"/>
        <end position="312"/>
    </location>
</feature>
<evidence type="ECO:0000256" key="2">
    <source>
        <dbReference type="ARBA" id="ARBA00022475"/>
    </source>
</evidence>